<dbReference type="eggNOG" id="KOG0583">
    <property type="taxonomic scope" value="Eukaryota"/>
</dbReference>
<dbReference type="STRING" id="2903.R1DEF3"/>
<reference evidence="2" key="2">
    <citation type="submission" date="2024-10" db="UniProtKB">
        <authorList>
            <consortium name="EnsemblProtists"/>
        </authorList>
    </citation>
    <scope>IDENTIFICATION</scope>
</reference>
<dbReference type="GO" id="GO:0010506">
    <property type="term" value="P:regulation of autophagy"/>
    <property type="evidence" value="ECO:0007669"/>
    <property type="project" value="InterPro"/>
</dbReference>
<dbReference type="PROSITE" id="PS00108">
    <property type="entry name" value="PROTEIN_KINASE_ST"/>
    <property type="match status" value="1"/>
</dbReference>
<dbReference type="InterPro" id="IPR000719">
    <property type="entry name" value="Prot_kinase_dom"/>
</dbReference>
<dbReference type="GO" id="GO:0005737">
    <property type="term" value="C:cytoplasm"/>
    <property type="evidence" value="ECO:0007669"/>
    <property type="project" value="TreeGrafter"/>
</dbReference>
<dbReference type="PANTHER" id="PTHR24348">
    <property type="entry name" value="SERINE/THREONINE-PROTEIN KINASE UNC-51-RELATED"/>
    <property type="match status" value="1"/>
</dbReference>
<dbReference type="Proteomes" id="UP000013827">
    <property type="component" value="Unassembled WGS sequence"/>
</dbReference>
<sequence length="275" mass="30553">MPIVRAGPNTSTWQCPPAPALHPCESRRWELSQLRNPEALSLDASWAPVRLGKWTGTGELCAVKEFDLSATARADMMHEAQLMEQCSHPHIVRILDVREDGLRLRLVLELCEGPTLQRLLDLRGALLEAEARRIFSQVCSALCYLRENLIVHRDVKPANVVLLHAVPDHRRSPLAGCVSKLIDFGSVHGHETWAALDMDGSLDFDGRTHAASWQNTTYLPSSPVRQRDWALQSASVAEERTIAVTPVGTRHWRATDPPCGALPSRPLFIVPVVSH</sequence>
<dbReference type="InterPro" id="IPR011009">
    <property type="entry name" value="Kinase-like_dom_sf"/>
</dbReference>
<dbReference type="AlphaFoldDB" id="A0A0D3KDL8"/>
<evidence type="ECO:0000313" key="3">
    <source>
        <dbReference type="Proteomes" id="UP000013827"/>
    </source>
</evidence>
<evidence type="ECO:0000259" key="1">
    <source>
        <dbReference type="PROSITE" id="PS50011"/>
    </source>
</evidence>
<dbReference type="InterPro" id="IPR008271">
    <property type="entry name" value="Ser/Thr_kinase_AS"/>
</dbReference>
<name>A0A0D3KDL8_EMIH1</name>
<dbReference type="KEGG" id="ehx:EMIHUDRAFT_229152"/>
<dbReference type="Gene3D" id="1.10.510.10">
    <property type="entry name" value="Transferase(Phosphotransferase) domain 1"/>
    <property type="match status" value="1"/>
</dbReference>
<keyword evidence="3" id="KW-1185">Reference proteome</keyword>
<dbReference type="SUPFAM" id="SSF56112">
    <property type="entry name" value="Protein kinase-like (PK-like)"/>
    <property type="match status" value="1"/>
</dbReference>
<evidence type="ECO:0000313" key="2">
    <source>
        <dbReference type="EnsemblProtists" id="EOD33853"/>
    </source>
</evidence>
<dbReference type="EnsemblProtists" id="EOD33853">
    <property type="protein sequence ID" value="EOD33853"/>
    <property type="gene ID" value="EMIHUDRAFT_229152"/>
</dbReference>
<organism evidence="2 3">
    <name type="scientific">Emiliania huxleyi (strain CCMP1516)</name>
    <dbReference type="NCBI Taxonomy" id="280463"/>
    <lineage>
        <taxon>Eukaryota</taxon>
        <taxon>Haptista</taxon>
        <taxon>Haptophyta</taxon>
        <taxon>Prymnesiophyceae</taxon>
        <taxon>Isochrysidales</taxon>
        <taxon>Noelaerhabdaceae</taxon>
        <taxon>Emiliania</taxon>
    </lineage>
</organism>
<dbReference type="HOGENOM" id="CLU_1013508_0_0_1"/>
<protein>
    <recommendedName>
        <fullName evidence="1">Protein kinase domain-containing protein</fullName>
    </recommendedName>
</protein>
<dbReference type="PaxDb" id="2903-EOD33853"/>
<dbReference type="Pfam" id="PF00069">
    <property type="entry name" value="Pkinase"/>
    <property type="match status" value="1"/>
</dbReference>
<accession>A0A0D3KDL8</accession>
<dbReference type="CDD" id="cd00180">
    <property type="entry name" value="PKc"/>
    <property type="match status" value="1"/>
</dbReference>
<dbReference type="GeneID" id="17279124"/>
<dbReference type="SMART" id="SM00220">
    <property type="entry name" value="S_TKc"/>
    <property type="match status" value="1"/>
</dbReference>
<dbReference type="InterPro" id="IPR045269">
    <property type="entry name" value="Atg1-like"/>
</dbReference>
<dbReference type="GO" id="GO:0004674">
    <property type="term" value="F:protein serine/threonine kinase activity"/>
    <property type="evidence" value="ECO:0007669"/>
    <property type="project" value="InterPro"/>
</dbReference>
<dbReference type="PANTHER" id="PTHR24348:SF68">
    <property type="entry name" value="SERINE_THREONINE-PROTEIN KINASE ATG1C"/>
    <property type="match status" value="1"/>
</dbReference>
<dbReference type="RefSeq" id="XP_005786282.1">
    <property type="nucleotide sequence ID" value="XM_005786225.1"/>
</dbReference>
<dbReference type="PROSITE" id="PS50011">
    <property type="entry name" value="PROTEIN_KINASE_DOM"/>
    <property type="match status" value="1"/>
</dbReference>
<dbReference type="GO" id="GO:0005524">
    <property type="term" value="F:ATP binding"/>
    <property type="evidence" value="ECO:0007669"/>
    <property type="project" value="InterPro"/>
</dbReference>
<feature type="domain" description="Protein kinase" evidence="1">
    <location>
        <begin position="1"/>
        <end position="275"/>
    </location>
</feature>
<reference evidence="3" key="1">
    <citation type="journal article" date="2013" name="Nature">
        <title>Pan genome of the phytoplankton Emiliania underpins its global distribution.</title>
        <authorList>
            <person name="Read B.A."/>
            <person name="Kegel J."/>
            <person name="Klute M.J."/>
            <person name="Kuo A."/>
            <person name="Lefebvre S.C."/>
            <person name="Maumus F."/>
            <person name="Mayer C."/>
            <person name="Miller J."/>
            <person name="Monier A."/>
            <person name="Salamov A."/>
            <person name="Young J."/>
            <person name="Aguilar M."/>
            <person name="Claverie J.M."/>
            <person name="Frickenhaus S."/>
            <person name="Gonzalez K."/>
            <person name="Herman E.K."/>
            <person name="Lin Y.C."/>
            <person name="Napier J."/>
            <person name="Ogata H."/>
            <person name="Sarno A.F."/>
            <person name="Shmutz J."/>
            <person name="Schroeder D."/>
            <person name="de Vargas C."/>
            <person name="Verret F."/>
            <person name="von Dassow P."/>
            <person name="Valentin K."/>
            <person name="Van de Peer Y."/>
            <person name="Wheeler G."/>
            <person name="Dacks J.B."/>
            <person name="Delwiche C.F."/>
            <person name="Dyhrman S.T."/>
            <person name="Glockner G."/>
            <person name="John U."/>
            <person name="Richards T."/>
            <person name="Worden A.Z."/>
            <person name="Zhang X."/>
            <person name="Grigoriev I.V."/>
            <person name="Allen A.E."/>
            <person name="Bidle K."/>
            <person name="Borodovsky M."/>
            <person name="Bowler C."/>
            <person name="Brownlee C."/>
            <person name="Cock J.M."/>
            <person name="Elias M."/>
            <person name="Gladyshev V.N."/>
            <person name="Groth M."/>
            <person name="Guda C."/>
            <person name="Hadaegh A."/>
            <person name="Iglesias-Rodriguez M.D."/>
            <person name="Jenkins J."/>
            <person name="Jones B.M."/>
            <person name="Lawson T."/>
            <person name="Leese F."/>
            <person name="Lindquist E."/>
            <person name="Lobanov A."/>
            <person name="Lomsadze A."/>
            <person name="Malik S.B."/>
            <person name="Marsh M.E."/>
            <person name="Mackinder L."/>
            <person name="Mock T."/>
            <person name="Mueller-Roeber B."/>
            <person name="Pagarete A."/>
            <person name="Parker M."/>
            <person name="Probert I."/>
            <person name="Quesneville H."/>
            <person name="Raines C."/>
            <person name="Rensing S.A."/>
            <person name="Riano-Pachon D.M."/>
            <person name="Richier S."/>
            <person name="Rokitta S."/>
            <person name="Shiraiwa Y."/>
            <person name="Soanes D.M."/>
            <person name="van der Giezen M."/>
            <person name="Wahlund T.M."/>
            <person name="Williams B."/>
            <person name="Wilson W."/>
            <person name="Wolfe G."/>
            <person name="Wurch L.L."/>
        </authorList>
    </citation>
    <scope>NUCLEOTIDE SEQUENCE</scope>
</reference>
<proteinExistence type="predicted"/>